<feature type="compositionally biased region" description="Basic and acidic residues" evidence="12">
    <location>
        <begin position="124"/>
        <end position="136"/>
    </location>
</feature>
<feature type="region of interest" description="Disordered" evidence="12">
    <location>
        <begin position="216"/>
        <end position="248"/>
    </location>
</feature>
<dbReference type="CDD" id="cd06861">
    <property type="entry name" value="PX_Vps5p"/>
    <property type="match status" value="1"/>
</dbReference>
<dbReference type="GO" id="GO:0005794">
    <property type="term" value="C:Golgi apparatus"/>
    <property type="evidence" value="ECO:0007669"/>
    <property type="project" value="UniProtKB-SubCell"/>
</dbReference>
<keyword evidence="6" id="KW-0963">Cytoplasm</keyword>
<dbReference type="Pfam" id="PF09325">
    <property type="entry name" value="Vps5"/>
    <property type="match status" value="1"/>
</dbReference>
<dbReference type="GO" id="GO:0042147">
    <property type="term" value="P:retrograde transport, endosome to Golgi"/>
    <property type="evidence" value="ECO:0007669"/>
    <property type="project" value="TreeGrafter"/>
</dbReference>
<dbReference type="InterPro" id="IPR035803">
    <property type="entry name" value="BAR_Vps5"/>
</dbReference>
<keyword evidence="15" id="KW-1185">Reference proteome</keyword>
<accession>A0A8J5QGH2</accession>
<dbReference type="GO" id="GO:0005768">
    <property type="term" value="C:endosome"/>
    <property type="evidence" value="ECO:0007669"/>
    <property type="project" value="TreeGrafter"/>
</dbReference>
<evidence type="ECO:0000256" key="7">
    <source>
        <dbReference type="ARBA" id="ARBA00022553"/>
    </source>
</evidence>
<keyword evidence="10" id="KW-0472">Membrane</keyword>
<gene>
    <name evidence="14" type="ORF">J8A68_004777</name>
</gene>
<comment type="caution">
    <text evidence="14">The sequence shown here is derived from an EMBL/GenBank/DDBJ whole genome shotgun (WGS) entry which is preliminary data.</text>
</comment>
<protein>
    <submittedName>
        <fullName evidence="14">VPS5</fullName>
    </submittedName>
</protein>
<dbReference type="InterPro" id="IPR015404">
    <property type="entry name" value="Vps5_C"/>
</dbReference>
<evidence type="ECO:0000259" key="13">
    <source>
        <dbReference type="PROSITE" id="PS50195"/>
    </source>
</evidence>
<dbReference type="GO" id="GO:0015031">
    <property type="term" value="P:protein transport"/>
    <property type="evidence" value="ECO:0007669"/>
    <property type="project" value="UniProtKB-KW"/>
</dbReference>
<feature type="compositionally biased region" description="Basic and acidic residues" evidence="12">
    <location>
        <begin position="230"/>
        <end position="241"/>
    </location>
</feature>
<keyword evidence="9" id="KW-0333">Golgi apparatus</keyword>
<dbReference type="InterPro" id="IPR001683">
    <property type="entry name" value="PX_dom"/>
</dbReference>
<evidence type="ECO:0000256" key="12">
    <source>
        <dbReference type="SAM" id="MobiDB-lite"/>
    </source>
</evidence>
<feature type="region of interest" description="Disordered" evidence="12">
    <location>
        <begin position="1"/>
        <end position="176"/>
    </location>
</feature>
<keyword evidence="7" id="KW-0597">Phosphoprotein</keyword>
<feature type="region of interest" description="Disordered" evidence="12">
    <location>
        <begin position="418"/>
        <end position="461"/>
    </location>
</feature>
<keyword evidence="5" id="KW-0813">Transport</keyword>
<proteinExistence type="inferred from homology"/>
<dbReference type="OrthoDB" id="271164at2759"/>
<dbReference type="GeneID" id="73471577"/>
<dbReference type="SMART" id="SM00312">
    <property type="entry name" value="PX"/>
    <property type="match status" value="1"/>
</dbReference>
<comment type="similarity">
    <text evidence="4">Belongs to the sorting nexin family.</text>
</comment>
<dbReference type="RefSeq" id="XP_049261952.1">
    <property type="nucleotide sequence ID" value="XM_049408772.1"/>
</dbReference>
<feature type="compositionally biased region" description="Acidic residues" evidence="12">
    <location>
        <begin position="83"/>
        <end position="96"/>
    </location>
</feature>
<feature type="compositionally biased region" description="Gly residues" evidence="12">
    <location>
        <begin position="437"/>
        <end position="447"/>
    </location>
</feature>
<dbReference type="FunFam" id="1.20.1270.60:FF:000022">
    <property type="entry name" value="Sorting nexin 3 protein"/>
    <property type="match status" value="1"/>
</dbReference>
<feature type="compositionally biased region" description="Basic and acidic residues" evidence="12">
    <location>
        <begin position="10"/>
        <end position="21"/>
    </location>
</feature>
<evidence type="ECO:0000256" key="11">
    <source>
        <dbReference type="SAM" id="Coils"/>
    </source>
</evidence>
<keyword evidence="11" id="KW-0175">Coiled coil</keyword>
<keyword evidence="8" id="KW-0653">Protein transport</keyword>
<organism evidence="14 15">
    <name type="scientific">[Candida] subhashii</name>
    <dbReference type="NCBI Taxonomy" id="561895"/>
    <lineage>
        <taxon>Eukaryota</taxon>
        <taxon>Fungi</taxon>
        <taxon>Dikarya</taxon>
        <taxon>Ascomycota</taxon>
        <taxon>Saccharomycotina</taxon>
        <taxon>Pichiomycetes</taxon>
        <taxon>Debaryomycetaceae</taxon>
        <taxon>Spathaspora</taxon>
    </lineage>
</organism>
<dbReference type="PROSITE" id="PS50195">
    <property type="entry name" value="PX"/>
    <property type="match status" value="1"/>
</dbReference>
<reference evidence="14 15" key="1">
    <citation type="journal article" date="2021" name="DNA Res.">
        <title>Genome analysis of Candida subhashii reveals its hybrid nature and dual mitochondrial genome conformations.</title>
        <authorList>
            <person name="Mixao V."/>
            <person name="Hegedusova E."/>
            <person name="Saus E."/>
            <person name="Pryszcz L.P."/>
            <person name="Cillingova A."/>
            <person name="Nosek J."/>
            <person name="Gabaldon T."/>
        </authorList>
    </citation>
    <scope>NUCLEOTIDE SEQUENCE [LARGE SCALE GENOMIC DNA]</scope>
    <source>
        <strain evidence="14 15">CBS 10753</strain>
    </source>
</reference>
<feature type="compositionally biased region" description="Polar residues" evidence="12">
    <location>
        <begin position="425"/>
        <end position="434"/>
    </location>
</feature>
<feature type="compositionally biased region" description="Low complexity" evidence="12">
    <location>
        <begin position="23"/>
        <end position="41"/>
    </location>
</feature>
<evidence type="ECO:0000256" key="3">
    <source>
        <dbReference type="ARBA" id="ARBA00004555"/>
    </source>
</evidence>
<dbReference type="AlphaFoldDB" id="A0A8J5QGH2"/>
<feature type="region of interest" description="Disordered" evidence="12">
    <location>
        <begin position="269"/>
        <end position="288"/>
    </location>
</feature>
<feature type="compositionally biased region" description="Polar residues" evidence="12">
    <location>
        <begin position="156"/>
        <end position="169"/>
    </location>
</feature>
<name>A0A8J5QGH2_9ASCO</name>
<dbReference type="Pfam" id="PF00787">
    <property type="entry name" value="PX"/>
    <property type="match status" value="1"/>
</dbReference>
<evidence type="ECO:0000313" key="15">
    <source>
        <dbReference type="Proteomes" id="UP000694255"/>
    </source>
</evidence>
<dbReference type="PANTHER" id="PTHR10555">
    <property type="entry name" value="SORTING NEXIN"/>
    <property type="match status" value="1"/>
</dbReference>
<evidence type="ECO:0000256" key="10">
    <source>
        <dbReference type="ARBA" id="ARBA00023136"/>
    </source>
</evidence>
<evidence type="ECO:0000256" key="8">
    <source>
        <dbReference type="ARBA" id="ARBA00022927"/>
    </source>
</evidence>
<dbReference type="GO" id="GO:0045053">
    <property type="term" value="P:protein retention in Golgi apparatus"/>
    <property type="evidence" value="ECO:0007669"/>
    <property type="project" value="TreeGrafter"/>
</dbReference>
<evidence type="ECO:0000256" key="5">
    <source>
        <dbReference type="ARBA" id="ARBA00022448"/>
    </source>
</evidence>
<comment type="subcellular location">
    <subcellularLocation>
        <location evidence="2">Cytoplasm</location>
    </subcellularLocation>
    <subcellularLocation>
        <location evidence="3">Golgi apparatus</location>
    </subcellularLocation>
    <subcellularLocation>
        <location evidence="1">Membrane</location>
        <topology evidence="1">Peripheral membrane protein</topology>
        <orientation evidence="1">Cytoplasmic side</orientation>
    </subcellularLocation>
</comment>
<feature type="coiled-coil region" evidence="11">
    <location>
        <begin position="605"/>
        <end position="648"/>
    </location>
</feature>
<dbReference type="GO" id="GO:0005829">
    <property type="term" value="C:cytosol"/>
    <property type="evidence" value="ECO:0007669"/>
    <property type="project" value="GOC"/>
</dbReference>
<feature type="domain" description="PX" evidence="13">
    <location>
        <begin position="292"/>
        <end position="414"/>
    </location>
</feature>
<dbReference type="CDD" id="cd07627">
    <property type="entry name" value="BAR_Vps5p"/>
    <property type="match status" value="1"/>
</dbReference>
<evidence type="ECO:0000256" key="1">
    <source>
        <dbReference type="ARBA" id="ARBA00004287"/>
    </source>
</evidence>
<evidence type="ECO:0000256" key="4">
    <source>
        <dbReference type="ARBA" id="ARBA00010883"/>
    </source>
</evidence>
<feature type="compositionally biased region" description="Low complexity" evidence="12">
    <location>
        <begin position="59"/>
        <end position="74"/>
    </location>
</feature>
<dbReference type="PANTHER" id="PTHR10555:SF170">
    <property type="entry name" value="FI18122P1"/>
    <property type="match status" value="1"/>
</dbReference>
<dbReference type="EMBL" id="JAGSYN010000214">
    <property type="protein sequence ID" value="KAG7661719.1"/>
    <property type="molecule type" value="Genomic_DNA"/>
</dbReference>
<evidence type="ECO:0000256" key="9">
    <source>
        <dbReference type="ARBA" id="ARBA00023034"/>
    </source>
</evidence>
<evidence type="ECO:0000313" key="14">
    <source>
        <dbReference type="EMBL" id="KAG7661719.1"/>
    </source>
</evidence>
<dbReference type="GO" id="GO:0035091">
    <property type="term" value="F:phosphatidylinositol binding"/>
    <property type="evidence" value="ECO:0007669"/>
    <property type="project" value="InterPro"/>
</dbReference>
<evidence type="ECO:0000256" key="6">
    <source>
        <dbReference type="ARBA" id="ARBA00022490"/>
    </source>
</evidence>
<sequence>MDNEDLTASHWDDVLSPRDEFASTPTGTTSNTNNSTNLHSSMIAPLGNQFNSLSMDDPFASPMGFGSSSMPSASHFGDYRDDYADEDDENDDEDDERQQQQQGEAIHTQNDFYNAVQAENEQQEELRKEERKEHKNQLLSELTQGSEERPLMLESSVISPQKVTPSESLFNDKGSPIKINKQDQMKVTSPSKPINIKHSQFKATRPRKFTSKINVKHLNTEGSNPLGPLGKDENKDDDKSSDNSPISSVAASMAQEIDAPLYNINPADERLHATPKIKKKTPTSDQPKATENVLDISVGDPMKIGDITNAHIVYTIKTRNKNLESPNFPQNDTTEVTRRYRDFRWIYHQLQNNHPGKIIPPPPSKQTYIGRFNENFIENRRLSLEKMLSKISHIPILCNDPDFVMFLVSDDFINESRERERLSGSGASTQNSESLDGAGGGGGGTPGAGDNDSSSSTGSLSGINVVGGGGSGAGGFMSSLFSMSTRINEPDEFFIERKQYIEDLEYNLKQFYKAIEVIGQQRADMVVVLDEISLTLDELSALEISKVTSELLAAFSDIQLKIKDNLDRINLQDQLTLGFTIEEYLRIIGSIKFVFETRMKIYTQYYNFNQELIKKQGQLDKLERKYNRAQYIDKINSLTFEVDKLKQKTSTFEINFKTISETIKQELENFEFERIDDFRNSVEIFIESSIESQKEAIELYETFYERQHLGDV</sequence>
<dbReference type="InterPro" id="IPR037868">
    <property type="entry name" value="PX_Vps5"/>
</dbReference>
<evidence type="ECO:0000256" key="2">
    <source>
        <dbReference type="ARBA" id="ARBA00004496"/>
    </source>
</evidence>
<dbReference type="GO" id="GO:0030904">
    <property type="term" value="C:retromer complex"/>
    <property type="evidence" value="ECO:0007669"/>
    <property type="project" value="UniProtKB-ARBA"/>
</dbReference>
<dbReference type="Proteomes" id="UP000694255">
    <property type="component" value="Unassembled WGS sequence"/>
</dbReference>